<reference evidence="9" key="1">
    <citation type="journal article" date="2015" name="Sci. Rep.">
        <title>Tissue- and time-dependent transcription in Ixodes ricinus salivary glands and midguts when blood feeding on the vertebrate host.</title>
        <authorList>
            <person name="Kotsyfakis M."/>
            <person name="Schwarz A."/>
            <person name="Erhart J."/>
            <person name="Ribeiro J.M."/>
        </authorList>
    </citation>
    <scope>NUCLEOTIDE SEQUENCE</scope>
    <source>
        <tissue evidence="9">Salivary gland and midgut</tissue>
    </source>
</reference>
<dbReference type="AlphaFoldDB" id="V5HQI7"/>
<dbReference type="GO" id="GO:0032040">
    <property type="term" value="C:small-subunit processome"/>
    <property type="evidence" value="ECO:0007669"/>
    <property type="project" value="InterPro"/>
</dbReference>
<evidence type="ECO:0000256" key="5">
    <source>
        <dbReference type="ARBA" id="ARBA00022737"/>
    </source>
</evidence>
<dbReference type="InterPro" id="IPR001680">
    <property type="entry name" value="WD40_rpt"/>
</dbReference>
<dbReference type="InterPro" id="IPR057644">
    <property type="entry name" value="Beta-prop_WDR75_2nd"/>
</dbReference>
<dbReference type="PANTHER" id="PTHR44215">
    <property type="entry name" value="WD REPEAT-CONTAINING PROTEIN 75"/>
    <property type="match status" value="1"/>
</dbReference>
<dbReference type="Gene3D" id="2.130.10.10">
    <property type="entry name" value="YVTN repeat-like/Quinoprotein amine dehydrogenase"/>
    <property type="match status" value="3"/>
</dbReference>
<dbReference type="PANTHER" id="PTHR44215:SF1">
    <property type="entry name" value="WD REPEAT-CONTAINING PROTEIN 75"/>
    <property type="match status" value="1"/>
</dbReference>
<sequence length="772" mass="83407">MTFKEQRLPRCKAGASLIKYKPVFSYDSKFFLVPSGRSVKVFSCSSGECVRTFGKHAAEVVAVVRNPENHVQVLSCSEDGVVIKWDPSDGSVLKKYEVTAPASSGGNRDVLAGFYAPPSGSAWFCLRGTPGAGWCRLETCPAGGDEESRVLVDKVSLGGASPVAFGGPSCGLYAAIHKARLFVGDCTALASPLKKFWSKGKQHGVHFTCVTCHPTTRTLATGDSLGCITIWQGLEEGAPARSVYHWHTLPVADLVFSSTGGFLLSGGGECVLVKWGLASGDKQFLPRMGMPLCRLTASPDSAHILTAHEDNCLQLLSSQLRVERVVQGLARSPCRARPCPFLLHDPRWDSLVLGGRPGHLQFYQLQHDKQLFSLDVVGLNYVTQERDGAVVNTEVALASLAGDWLASVQHWADADLGPETRLKFWRFDHALQNFVLDTSVYQPHGVEVVDLQLRHPASPGQAPLAVTAGRDRRFRLWAPQHLEEDRAADSPDTSRGGAPSRSWNCVASGRYRDLQPGRCAFSEDGSLLAVAFGRSATLWSEECRLVGSLAHPHCPSQLGSLAFGRGSSCCLLLSCTEARLIAWDVVSLSVLWELEKAVTCLVTDPSSEFVAAFCEDAKLLVFEPQRQAAMVECDVPPSCQPVVSAIFVPETKSPVAAGGHQRPLSRLCFVSAAQELFTWDEENNEEKGEDATVRLEELVPATPFGALVAQQTKTAVQAAAGAAGQLHSRVGTVGFKEVHQLLEVASHPLPSMTSLYQNFLSAFLSKTDTPGR</sequence>
<dbReference type="EMBL" id="GANP01006391">
    <property type="protein sequence ID" value="JAB78077.1"/>
    <property type="molecule type" value="mRNA"/>
</dbReference>
<keyword evidence="3" id="KW-0698">rRNA processing</keyword>
<dbReference type="InterPro" id="IPR036322">
    <property type="entry name" value="WD40_repeat_dom_sf"/>
</dbReference>
<evidence type="ECO:0000256" key="3">
    <source>
        <dbReference type="ARBA" id="ARBA00022552"/>
    </source>
</evidence>
<dbReference type="SMART" id="SM00320">
    <property type="entry name" value="WD40"/>
    <property type="match status" value="6"/>
</dbReference>
<protein>
    <recommendedName>
        <fullName evidence="8">WD repeat-containing protein 75 second beta-propeller domain-containing protein</fullName>
    </recommendedName>
</protein>
<evidence type="ECO:0000259" key="8">
    <source>
        <dbReference type="Pfam" id="PF23769"/>
    </source>
</evidence>
<keyword evidence="7" id="KW-0539">Nucleus</keyword>
<evidence type="ECO:0000256" key="7">
    <source>
        <dbReference type="ARBA" id="ARBA00023242"/>
    </source>
</evidence>
<keyword evidence="6" id="KW-0804">Transcription</keyword>
<dbReference type="InterPro" id="IPR053826">
    <property type="entry name" value="WDR75"/>
</dbReference>
<evidence type="ECO:0000256" key="1">
    <source>
        <dbReference type="ARBA" id="ARBA00004604"/>
    </source>
</evidence>
<organism evidence="9">
    <name type="scientific">Ixodes ricinus</name>
    <name type="common">Common tick</name>
    <name type="synonym">Acarus ricinus</name>
    <dbReference type="NCBI Taxonomy" id="34613"/>
    <lineage>
        <taxon>Eukaryota</taxon>
        <taxon>Metazoa</taxon>
        <taxon>Ecdysozoa</taxon>
        <taxon>Arthropoda</taxon>
        <taxon>Chelicerata</taxon>
        <taxon>Arachnida</taxon>
        <taxon>Acari</taxon>
        <taxon>Parasitiformes</taxon>
        <taxon>Ixodida</taxon>
        <taxon>Ixodoidea</taxon>
        <taxon>Ixodidae</taxon>
        <taxon>Ixodinae</taxon>
        <taxon>Ixodes</taxon>
    </lineage>
</organism>
<dbReference type="GO" id="GO:2000234">
    <property type="term" value="P:positive regulation of rRNA processing"/>
    <property type="evidence" value="ECO:0007669"/>
    <property type="project" value="TreeGrafter"/>
</dbReference>
<dbReference type="GO" id="GO:0003723">
    <property type="term" value="F:RNA binding"/>
    <property type="evidence" value="ECO:0007669"/>
    <property type="project" value="InterPro"/>
</dbReference>
<evidence type="ECO:0000256" key="4">
    <source>
        <dbReference type="ARBA" id="ARBA00022574"/>
    </source>
</evidence>
<keyword evidence="2" id="KW-0690">Ribosome biogenesis</keyword>
<name>V5HQI7_IXORI</name>
<dbReference type="GO" id="GO:0045943">
    <property type="term" value="P:positive regulation of transcription by RNA polymerase I"/>
    <property type="evidence" value="ECO:0007669"/>
    <property type="project" value="InterPro"/>
</dbReference>
<dbReference type="InterPro" id="IPR015943">
    <property type="entry name" value="WD40/YVTN_repeat-like_dom_sf"/>
</dbReference>
<dbReference type="Pfam" id="PF23869">
    <property type="entry name" value="Beta-prop_WDR75_1st"/>
    <property type="match status" value="2"/>
</dbReference>
<comment type="subcellular location">
    <subcellularLocation>
        <location evidence="1">Nucleus</location>
        <location evidence="1">Nucleolus</location>
    </subcellularLocation>
</comment>
<accession>V5HQI7</accession>
<feature type="domain" description="WD repeat-containing protein 75 second beta-propeller" evidence="8">
    <location>
        <begin position="342"/>
        <end position="660"/>
    </location>
</feature>
<evidence type="ECO:0000256" key="6">
    <source>
        <dbReference type="ARBA" id="ARBA00023163"/>
    </source>
</evidence>
<dbReference type="Pfam" id="PF23769">
    <property type="entry name" value="Beta-prop_WDR75_2nd"/>
    <property type="match status" value="1"/>
</dbReference>
<dbReference type="GO" id="GO:0006364">
    <property type="term" value="P:rRNA processing"/>
    <property type="evidence" value="ECO:0007669"/>
    <property type="project" value="UniProtKB-KW"/>
</dbReference>
<keyword evidence="4" id="KW-0853">WD repeat</keyword>
<evidence type="ECO:0000256" key="2">
    <source>
        <dbReference type="ARBA" id="ARBA00022517"/>
    </source>
</evidence>
<proteinExistence type="evidence at transcript level"/>
<dbReference type="SUPFAM" id="SSF50978">
    <property type="entry name" value="WD40 repeat-like"/>
    <property type="match status" value="2"/>
</dbReference>
<keyword evidence="5" id="KW-0677">Repeat</keyword>
<evidence type="ECO:0000313" key="9">
    <source>
        <dbReference type="EMBL" id="JAB78077.1"/>
    </source>
</evidence>